<proteinExistence type="predicted"/>
<evidence type="ECO:0000313" key="1">
    <source>
        <dbReference type="EMBL" id="KKM22289.1"/>
    </source>
</evidence>
<reference evidence="1" key="1">
    <citation type="journal article" date="2015" name="Nature">
        <title>Complex archaea that bridge the gap between prokaryotes and eukaryotes.</title>
        <authorList>
            <person name="Spang A."/>
            <person name="Saw J.H."/>
            <person name="Jorgensen S.L."/>
            <person name="Zaremba-Niedzwiedzka K."/>
            <person name="Martijn J."/>
            <person name="Lind A.E."/>
            <person name="van Eijk R."/>
            <person name="Schleper C."/>
            <person name="Guy L."/>
            <person name="Ettema T.J."/>
        </authorList>
    </citation>
    <scope>NUCLEOTIDE SEQUENCE</scope>
</reference>
<sequence length="22" mass="2679">PETVGNLWQMDNARMAERWWMG</sequence>
<name>A0A0F9IQU3_9ZZZZ</name>
<gene>
    <name evidence="1" type="ORF">LCGC14_1626810</name>
</gene>
<organism evidence="1">
    <name type="scientific">marine sediment metagenome</name>
    <dbReference type="NCBI Taxonomy" id="412755"/>
    <lineage>
        <taxon>unclassified sequences</taxon>
        <taxon>metagenomes</taxon>
        <taxon>ecological metagenomes</taxon>
    </lineage>
</organism>
<accession>A0A0F9IQU3</accession>
<dbReference type="EMBL" id="LAZR01013367">
    <property type="protein sequence ID" value="KKM22289.1"/>
    <property type="molecule type" value="Genomic_DNA"/>
</dbReference>
<protein>
    <submittedName>
        <fullName evidence="1">Uncharacterized protein</fullName>
    </submittedName>
</protein>
<dbReference type="AlphaFoldDB" id="A0A0F9IQU3"/>
<feature type="non-terminal residue" evidence="1">
    <location>
        <position position="1"/>
    </location>
</feature>
<comment type="caution">
    <text evidence="1">The sequence shown here is derived from an EMBL/GenBank/DDBJ whole genome shotgun (WGS) entry which is preliminary data.</text>
</comment>